<feature type="domain" description="Carbohydrate-binding module family 96" evidence="7">
    <location>
        <begin position="37"/>
        <end position="190"/>
    </location>
</feature>
<dbReference type="Proteomes" id="UP000316639">
    <property type="component" value="Unassembled WGS sequence"/>
</dbReference>
<organism evidence="8 9">
    <name type="scientific">Lentzea tibetensis</name>
    <dbReference type="NCBI Taxonomy" id="2591470"/>
    <lineage>
        <taxon>Bacteria</taxon>
        <taxon>Bacillati</taxon>
        <taxon>Actinomycetota</taxon>
        <taxon>Actinomycetes</taxon>
        <taxon>Pseudonocardiales</taxon>
        <taxon>Pseudonocardiaceae</taxon>
        <taxon>Lentzea</taxon>
    </lineage>
</organism>
<evidence type="ECO:0000256" key="1">
    <source>
        <dbReference type="ARBA" id="ARBA00004613"/>
    </source>
</evidence>
<evidence type="ECO:0000313" key="9">
    <source>
        <dbReference type="Proteomes" id="UP000316639"/>
    </source>
</evidence>
<proteinExistence type="predicted"/>
<keyword evidence="2" id="KW-0964">Secreted</keyword>
<evidence type="ECO:0000256" key="3">
    <source>
        <dbReference type="ARBA" id="ARBA00022729"/>
    </source>
</evidence>
<sequence>MSGRRAPLAVLAVTVLTATALTVVASSDQLPAAQAATSTFTPAADTFVDSSAAGTNYGTSGQIGVDGSPTKRAFLKFAVSGTSGTVTSAKLRIHTDDVSGAQSPSGGAFRATTNTSWAETGVTWNSQPAIDGASLGSLGSVARNAWYEVDVTSYVTGNGTFSIAITSTSSDGADYDSRESGTTAPQLVITSGTTPPPGDPVLVGAGDIADSGSGDSATAALLDNIGGTVFTTGDNVYENGTSGEFNSYYNPTWGRHKARTKPSPGNHDYNTSGASGYYGYFGSVAGPSGRGYYSYDIGNWHVVSLNSNISMSAGSAQEQWLRADLAASTKPCTAAYWHHPLFTSGANHAPSTATRPLFQALYDNNADLVLFGHNHQYERFAPQNPTGGLDTARGIRTFVAGMGGASHYGFGTIKPNSEARNNDTHGVLKLTLHSNSFDWQFVPEAGRSYTDSGSTNCH</sequence>
<feature type="region of interest" description="Disordered" evidence="4">
    <location>
        <begin position="169"/>
        <end position="198"/>
    </location>
</feature>
<dbReference type="InterPro" id="IPR055372">
    <property type="entry name" value="CBM96"/>
</dbReference>
<dbReference type="GO" id="GO:0003993">
    <property type="term" value="F:acid phosphatase activity"/>
    <property type="evidence" value="ECO:0007669"/>
    <property type="project" value="InterPro"/>
</dbReference>
<dbReference type="NCBIfam" id="NF033679">
    <property type="entry name" value="DNRLRE_dom"/>
    <property type="match status" value="1"/>
</dbReference>
<dbReference type="OrthoDB" id="9804511at2"/>
<protein>
    <submittedName>
        <fullName evidence="8">DNRLRE domain-containing protein</fullName>
    </submittedName>
</protein>
<dbReference type="AlphaFoldDB" id="A0A563EYS1"/>
<accession>A0A563EYS1</accession>
<dbReference type="InterPro" id="IPR039331">
    <property type="entry name" value="PAPs-like"/>
</dbReference>
<evidence type="ECO:0000313" key="8">
    <source>
        <dbReference type="EMBL" id="TWP52284.1"/>
    </source>
</evidence>
<dbReference type="GO" id="GO:0005576">
    <property type="term" value="C:extracellular region"/>
    <property type="evidence" value="ECO:0007669"/>
    <property type="project" value="UniProtKB-SubCell"/>
</dbReference>
<dbReference type="PANTHER" id="PTHR22953">
    <property type="entry name" value="ACID PHOSPHATASE RELATED"/>
    <property type="match status" value="1"/>
</dbReference>
<evidence type="ECO:0000256" key="5">
    <source>
        <dbReference type="SAM" id="SignalP"/>
    </source>
</evidence>
<evidence type="ECO:0000259" key="7">
    <source>
        <dbReference type="Pfam" id="PF24517"/>
    </source>
</evidence>
<feature type="domain" description="Calcineurin-like phosphoesterase" evidence="6">
    <location>
        <begin position="209"/>
        <end position="377"/>
    </location>
</feature>
<name>A0A563EYS1_9PSEU</name>
<evidence type="ECO:0000256" key="2">
    <source>
        <dbReference type="ARBA" id="ARBA00022525"/>
    </source>
</evidence>
<dbReference type="RefSeq" id="WP_146351079.1">
    <property type="nucleotide sequence ID" value="NZ_VOBR01000006.1"/>
</dbReference>
<evidence type="ECO:0000259" key="6">
    <source>
        <dbReference type="Pfam" id="PF00149"/>
    </source>
</evidence>
<feature type="chain" id="PRO_5039180940" evidence="5">
    <location>
        <begin position="26"/>
        <end position="458"/>
    </location>
</feature>
<dbReference type="EMBL" id="VOBR01000006">
    <property type="protein sequence ID" value="TWP52284.1"/>
    <property type="molecule type" value="Genomic_DNA"/>
</dbReference>
<keyword evidence="3 5" id="KW-0732">Signal</keyword>
<keyword evidence="9" id="KW-1185">Reference proteome</keyword>
<dbReference type="Pfam" id="PF24517">
    <property type="entry name" value="CBM96"/>
    <property type="match status" value="1"/>
</dbReference>
<comment type="caution">
    <text evidence="8">The sequence shown here is derived from an EMBL/GenBank/DDBJ whole genome shotgun (WGS) entry which is preliminary data.</text>
</comment>
<dbReference type="InterPro" id="IPR029052">
    <property type="entry name" value="Metallo-depent_PP-like"/>
</dbReference>
<dbReference type="Gene3D" id="3.60.21.10">
    <property type="match status" value="1"/>
</dbReference>
<dbReference type="SUPFAM" id="SSF56300">
    <property type="entry name" value="Metallo-dependent phosphatases"/>
    <property type="match status" value="1"/>
</dbReference>
<gene>
    <name evidence="8" type="ORF">FKR81_12015</name>
</gene>
<comment type="subcellular location">
    <subcellularLocation>
        <location evidence="1">Secreted</location>
    </subcellularLocation>
</comment>
<reference evidence="8 9" key="1">
    <citation type="submission" date="2019-07" db="EMBL/GenBank/DDBJ databases">
        <title>Lentzea xizangensis sp. nov., isolated from Qinghai-Tibetan Plateau Soils.</title>
        <authorList>
            <person name="Huang J."/>
        </authorList>
    </citation>
    <scope>NUCLEOTIDE SEQUENCE [LARGE SCALE GENOMIC DNA]</scope>
    <source>
        <strain evidence="8 9">FXJ1.1311</strain>
    </source>
</reference>
<dbReference type="InterPro" id="IPR004843">
    <property type="entry name" value="Calcineurin-like_PHP"/>
</dbReference>
<dbReference type="Pfam" id="PF00149">
    <property type="entry name" value="Metallophos"/>
    <property type="match status" value="1"/>
</dbReference>
<evidence type="ECO:0000256" key="4">
    <source>
        <dbReference type="SAM" id="MobiDB-lite"/>
    </source>
</evidence>
<dbReference type="PANTHER" id="PTHR22953:SF153">
    <property type="entry name" value="PURPLE ACID PHOSPHATASE"/>
    <property type="match status" value="1"/>
</dbReference>
<feature type="compositionally biased region" description="Polar residues" evidence="4">
    <location>
        <begin position="180"/>
        <end position="193"/>
    </location>
</feature>
<feature type="signal peptide" evidence="5">
    <location>
        <begin position="1"/>
        <end position="25"/>
    </location>
</feature>